<organism evidence="2 3">
    <name type="scientific">Rhipicephalus sanguineus</name>
    <name type="common">Brown dog tick</name>
    <name type="synonym">Ixodes sanguineus</name>
    <dbReference type="NCBI Taxonomy" id="34632"/>
    <lineage>
        <taxon>Eukaryota</taxon>
        <taxon>Metazoa</taxon>
        <taxon>Ecdysozoa</taxon>
        <taxon>Arthropoda</taxon>
        <taxon>Chelicerata</taxon>
        <taxon>Arachnida</taxon>
        <taxon>Acari</taxon>
        <taxon>Parasitiformes</taxon>
        <taxon>Ixodida</taxon>
        <taxon>Ixodoidea</taxon>
        <taxon>Ixodidae</taxon>
        <taxon>Rhipicephalinae</taxon>
        <taxon>Rhipicephalus</taxon>
        <taxon>Rhipicephalus</taxon>
    </lineage>
</organism>
<protein>
    <recommendedName>
        <fullName evidence="1">Piwi domain-containing protein</fullName>
    </recommendedName>
</protein>
<proteinExistence type="predicted"/>
<evidence type="ECO:0000259" key="1">
    <source>
        <dbReference type="PROSITE" id="PS50822"/>
    </source>
</evidence>
<comment type="caution">
    <text evidence="2">The sequence shown here is derived from an EMBL/GenBank/DDBJ whole genome shotgun (WGS) entry which is preliminary data.</text>
</comment>
<gene>
    <name evidence="2" type="ORF">HPB52_016492</name>
</gene>
<keyword evidence="3" id="KW-1185">Reference proteome</keyword>
<dbReference type="AlphaFoldDB" id="A0A9D4PMZ4"/>
<reference evidence="2" key="2">
    <citation type="submission" date="2021-09" db="EMBL/GenBank/DDBJ databases">
        <authorList>
            <person name="Jia N."/>
            <person name="Wang J."/>
            <person name="Shi W."/>
            <person name="Du L."/>
            <person name="Sun Y."/>
            <person name="Zhan W."/>
            <person name="Jiang J."/>
            <person name="Wang Q."/>
            <person name="Zhang B."/>
            <person name="Ji P."/>
            <person name="Sakyi L.B."/>
            <person name="Cui X."/>
            <person name="Yuan T."/>
            <person name="Jiang B."/>
            <person name="Yang W."/>
            <person name="Lam T.T.-Y."/>
            <person name="Chang Q."/>
            <person name="Ding S."/>
            <person name="Wang X."/>
            <person name="Zhu J."/>
            <person name="Ruan X."/>
            <person name="Zhao L."/>
            <person name="Wei J."/>
            <person name="Que T."/>
            <person name="Du C."/>
            <person name="Cheng J."/>
            <person name="Dai P."/>
            <person name="Han X."/>
            <person name="Huang E."/>
            <person name="Gao Y."/>
            <person name="Liu J."/>
            <person name="Shao H."/>
            <person name="Ye R."/>
            <person name="Li L."/>
            <person name="Wei W."/>
            <person name="Wang X."/>
            <person name="Wang C."/>
            <person name="Huo Q."/>
            <person name="Li W."/>
            <person name="Guo W."/>
            <person name="Chen H."/>
            <person name="Chen S."/>
            <person name="Zhou L."/>
            <person name="Zhou L."/>
            <person name="Ni X."/>
            <person name="Tian J."/>
            <person name="Zhou Y."/>
            <person name="Sheng Y."/>
            <person name="Liu T."/>
            <person name="Pan Y."/>
            <person name="Xia L."/>
            <person name="Li J."/>
            <person name="Zhao F."/>
            <person name="Cao W."/>
        </authorList>
    </citation>
    <scope>NUCLEOTIDE SEQUENCE</scope>
    <source>
        <strain evidence="2">Rsan-2018</strain>
        <tissue evidence="2">Larvae</tissue>
    </source>
</reference>
<dbReference type="SUPFAM" id="SSF53098">
    <property type="entry name" value="Ribonuclease H-like"/>
    <property type="match status" value="1"/>
</dbReference>
<name>A0A9D4PMZ4_RHISA</name>
<dbReference type="PANTHER" id="PTHR22891">
    <property type="entry name" value="EUKARYOTIC TRANSLATION INITIATION FACTOR 2C"/>
    <property type="match status" value="1"/>
</dbReference>
<evidence type="ECO:0000313" key="3">
    <source>
        <dbReference type="Proteomes" id="UP000821837"/>
    </source>
</evidence>
<evidence type="ECO:0000313" key="2">
    <source>
        <dbReference type="EMBL" id="KAH7947886.1"/>
    </source>
</evidence>
<dbReference type="PROSITE" id="PS50822">
    <property type="entry name" value="PIWI"/>
    <property type="match status" value="1"/>
</dbReference>
<dbReference type="InterPro" id="IPR012337">
    <property type="entry name" value="RNaseH-like_sf"/>
</dbReference>
<dbReference type="EMBL" id="JABSTV010001252">
    <property type="protein sequence ID" value="KAH7947886.1"/>
    <property type="molecule type" value="Genomic_DNA"/>
</dbReference>
<dbReference type="Pfam" id="PF02171">
    <property type="entry name" value="Piwi"/>
    <property type="match status" value="1"/>
</dbReference>
<dbReference type="InterPro" id="IPR036397">
    <property type="entry name" value="RNaseH_sf"/>
</dbReference>
<sequence>MCSHTPIRGTARPAHYRVIYDENGFEPETLQKITFSLCHMYARCVTAVSIPAPVYYAHLAAARASCYVKATEQVDTNPINVVGDCRDKMFFI</sequence>
<dbReference type="InterPro" id="IPR003165">
    <property type="entry name" value="Piwi"/>
</dbReference>
<dbReference type="GO" id="GO:0003676">
    <property type="term" value="F:nucleic acid binding"/>
    <property type="evidence" value="ECO:0007669"/>
    <property type="project" value="InterPro"/>
</dbReference>
<reference evidence="2" key="1">
    <citation type="journal article" date="2020" name="Cell">
        <title>Large-Scale Comparative Analyses of Tick Genomes Elucidate Their Genetic Diversity and Vector Capacities.</title>
        <authorList>
            <consortium name="Tick Genome and Microbiome Consortium (TIGMIC)"/>
            <person name="Jia N."/>
            <person name="Wang J."/>
            <person name="Shi W."/>
            <person name="Du L."/>
            <person name="Sun Y."/>
            <person name="Zhan W."/>
            <person name="Jiang J.F."/>
            <person name="Wang Q."/>
            <person name="Zhang B."/>
            <person name="Ji P."/>
            <person name="Bell-Sakyi L."/>
            <person name="Cui X.M."/>
            <person name="Yuan T.T."/>
            <person name="Jiang B.G."/>
            <person name="Yang W.F."/>
            <person name="Lam T.T."/>
            <person name="Chang Q.C."/>
            <person name="Ding S.J."/>
            <person name="Wang X.J."/>
            <person name="Zhu J.G."/>
            <person name="Ruan X.D."/>
            <person name="Zhao L."/>
            <person name="Wei J.T."/>
            <person name="Ye R.Z."/>
            <person name="Que T.C."/>
            <person name="Du C.H."/>
            <person name="Zhou Y.H."/>
            <person name="Cheng J.X."/>
            <person name="Dai P.F."/>
            <person name="Guo W.B."/>
            <person name="Han X.H."/>
            <person name="Huang E.J."/>
            <person name="Li L.F."/>
            <person name="Wei W."/>
            <person name="Gao Y.C."/>
            <person name="Liu J.Z."/>
            <person name="Shao H.Z."/>
            <person name="Wang X."/>
            <person name="Wang C.C."/>
            <person name="Yang T.C."/>
            <person name="Huo Q.B."/>
            <person name="Li W."/>
            <person name="Chen H.Y."/>
            <person name="Chen S.E."/>
            <person name="Zhou L.G."/>
            <person name="Ni X.B."/>
            <person name="Tian J.H."/>
            <person name="Sheng Y."/>
            <person name="Liu T."/>
            <person name="Pan Y.S."/>
            <person name="Xia L.Y."/>
            <person name="Li J."/>
            <person name="Zhao F."/>
            <person name="Cao W.C."/>
        </authorList>
    </citation>
    <scope>NUCLEOTIDE SEQUENCE</scope>
    <source>
        <strain evidence="2">Rsan-2018</strain>
    </source>
</reference>
<accession>A0A9D4PMZ4</accession>
<dbReference type="VEuPathDB" id="VectorBase:RSAN_057835"/>
<feature type="domain" description="Piwi" evidence="1">
    <location>
        <begin position="1"/>
        <end position="69"/>
    </location>
</feature>
<dbReference type="Proteomes" id="UP000821837">
    <property type="component" value="Chromosome 6"/>
</dbReference>
<dbReference type="Gene3D" id="3.30.420.10">
    <property type="entry name" value="Ribonuclease H-like superfamily/Ribonuclease H"/>
    <property type="match status" value="1"/>
</dbReference>